<dbReference type="InterPro" id="IPR047296">
    <property type="entry name" value="GIY-YIG_UvrC_Cho"/>
</dbReference>
<dbReference type="Pfam" id="PF02151">
    <property type="entry name" value="UVR"/>
    <property type="match status" value="1"/>
</dbReference>
<accession>A0A6M5YVM4</accession>
<dbReference type="GO" id="GO:0009380">
    <property type="term" value="C:excinuclease repair complex"/>
    <property type="evidence" value="ECO:0007669"/>
    <property type="project" value="TreeGrafter"/>
</dbReference>
<dbReference type="RefSeq" id="WP_171472796.1">
    <property type="nucleotide sequence ID" value="NZ_CP053452.2"/>
</dbReference>
<gene>
    <name evidence="5" type="ORF">FTUN_5000</name>
</gene>
<dbReference type="Pfam" id="PF01541">
    <property type="entry name" value="GIY-YIG"/>
    <property type="match status" value="1"/>
</dbReference>
<evidence type="ECO:0000259" key="3">
    <source>
        <dbReference type="PROSITE" id="PS50151"/>
    </source>
</evidence>
<dbReference type="EMBL" id="CP053452">
    <property type="protein sequence ID" value="QJW97426.1"/>
    <property type="molecule type" value="Genomic_DNA"/>
</dbReference>
<evidence type="ECO:0000313" key="6">
    <source>
        <dbReference type="Proteomes" id="UP000503447"/>
    </source>
</evidence>
<dbReference type="PANTHER" id="PTHR30562:SF1">
    <property type="entry name" value="UVRABC SYSTEM PROTEIN C"/>
    <property type="match status" value="1"/>
</dbReference>
<feature type="region of interest" description="Disordered" evidence="2">
    <location>
        <begin position="392"/>
        <end position="412"/>
    </location>
</feature>
<feature type="compositionally biased region" description="Basic and acidic residues" evidence="2">
    <location>
        <begin position="1"/>
        <end position="10"/>
    </location>
</feature>
<evidence type="ECO:0000313" key="5">
    <source>
        <dbReference type="EMBL" id="QJW97426.1"/>
    </source>
</evidence>
<dbReference type="SUPFAM" id="SSF82771">
    <property type="entry name" value="GIY-YIG endonuclease"/>
    <property type="match status" value="1"/>
</dbReference>
<reference evidence="6" key="1">
    <citation type="submission" date="2020-05" db="EMBL/GenBank/DDBJ databases">
        <title>Frigoriglobus tundricola gen. nov., sp. nov., a psychrotolerant cellulolytic planctomycete of the family Gemmataceae with two divergent copies of 16S rRNA gene.</title>
        <authorList>
            <person name="Kulichevskaya I.S."/>
            <person name="Ivanova A.A."/>
            <person name="Naumoff D.G."/>
            <person name="Beletsky A.V."/>
            <person name="Rijpstra W.I.C."/>
            <person name="Sinninghe Damste J.S."/>
            <person name="Mardanov A.V."/>
            <person name="Ravin N.V."/>
            <person name="Dedysh S.N."/>
        </authorList>
    </citation>
    <scope>NUCLEOTIDE SEQUENCE [LARGE SCALE GENOMIC DNA]</scope>
    <source>
        <strain evidence="6">PL17</strain>
    </source>
</reference>
<feature type="domain" description="GIY-YIG" evidence="4">
    <location>
        <begin position="59"/>
        <end position="137"/>
    </location>
</feature>
<dbReference type="PANTHER" id="PTHR30562">
    <property type="entry name" value="UVRC/OXIDOREDUCTASE"/>
    <property type="match status" value="1"/>
</dbReference>
<keyword evidence="6" id="KW-1185">Reference proteome</keyword>
<dbReference type="InterPro" id="IPR036876">
    <property type="entry name" value="UVR_dom_sf"/>
</dbReference>
<feature type="region of interest" description="Disordered" evidence="2">
    <location>
        <begin position="1"/>
        <end position="36"/>
    </location>
</feature>
<dbReference type="Gene3D" id="3.40.1440.10">
    <property type="entry name" value="GIY-YIG endonuclease"/>
    <property type="match status" value="1"/>
</dbReference>
<dbReference type="InterPro" id="IPR001943">
    <property type="entry name" value="UVR_dom"/>
</dbReference>
<keyword evidence="1" id="KW-0742">SOS response</keyword>
<dbReference type="KEGG" id="ftj:FTUN_5000"/>
<evidence type="ECO:0000256" key="2">
    <source>
        <dbReference type="SAM" id="MobiDB-lite"/>
    </source>
</evidence>
<protein>
    <submittedName>
        <fullName evidence="5">Excinuclease ABC subunit C</fullName>
    </submittedName>
</protein>
<keyword evidence="1" id="KW-0227">DNA damage</keyword>
<dbReference type="InterPro" id="IPR000305">
    <property type="entry name" value="GIY-YIG_endonuc"/>
</dbReference>
<dbReference type="AlphaFoldDB" id="A0A6M5YVM4"/>
<organism evidence="5 6">
    <name type="scientific">Frigoriglobus tundricola</name>
    <dbReference type="NCBI Taxonomy" id="2774151"/>
    <lineage>
        <taxon>Bacteria</taxon>
        <taxon>Pseudomonadati</taxon>
        <taxon>Planctomycetota</taxon>
        <taxon>Planctomycetia</taxon>
        <taxon>Gemmatales</taxon>
        <taxon>Gemmataceae</taxon>
        <taxon>Frigoriglobus</taxon>
    </lineage>
</organism>
<dbReference type="PROSITE" id="PS50164">
    <property type="entry name" value="GIY_YIG"/>
    <property type="match status" value="1"/>
</dbReference>
<evidence type="ECO:0000256" key="1">
    <source>
        <dbReference type="ARBA" id="ARBA00023236"/>
    </source>
</evidence>
<proteinExistence type="predicted"/>
<dbReference type="SUPFAM" id="SSF46600">
    <property type="entry name" value="C-terminal UvrC-binding domain of UvrB"/>
    <property type="match status" value="1"/>
</dbReference>
<dbReference type="SMART" id="SM00465">
    <property type="entry name" value="GIYc"/>
    <property type="match status" value="1"/>
</dbReference>
<feature type="domain" description="UVR" evidence="3">
    <location>
        <begin position="258"/>
        <end position="293"/>
    </location>
</feature>
<dbReference type="GO" id="GO:0009432">
    <property type="term" value="P:SOS response"/>
    <property type="evidence" value="ECO:0007669"/>
    <property type="project" value="UniProtKB-KW"/>
</dbReference>
<dbReference type="PROSITE" id="PS50151">
    <property type="entry name" value="UVR"/>
    <property type="match status" value="1"/>
</dbReference>
<name>A0A6M5YVM4_9BACT</name>
<dbReference type="InterPro" id="IPR035901">
    <property type="entry name" value="GIY-YIG_endonuc_sf"/>
</dbReference>
<sequence length="412" mass="46227">MSRTPTDGKKRQPRLFAGDDFDGFGPSRFRPADEEPPARVIVGKRVSRLKRGVKEHAPKAPGVYGMLDGRDRLIYVGKAKSLRCRLLSYFRENSRDPKAGKIIGQTRRLLWEQTGDEFAALLRELELIQRLRPKFNVLGVPGFQRHHYICIGKTPAPYVYVTKTPTGKEQGIYGPFVRRTQSEDGARRLNHWFKLRDCPQTVAMNFAEQGELFEHDRAAKCMRFELGTCSGPCAGACTRKDYGAGVRGAKAFLDGRNRSILKTLREQMEAASAALEFEKAMSLRDKLQAVQWLDDRLGLLRQARDRNSFVYPLVGHDNRVRWYLIHRGEVQAVCFPPAPESAPQVTNLLAATFTDHPASAELSDVAVDSVLLVAAWFNRRADERDKLLTRGQAEEVCAKPHGPAATPEAATP</sequence>
<dbReference type="GO" id="GO:0006289">
    <property type="term" value="P:nucleotide-excision repair"/>
    <property type="evidence" value="ECO:0007669"/>
    <property type="project" value="InterPro"/>
</dbReference>
<evidence type="ECO:0000259" key="4">
    <source>
        <dbReference type="PROSITE" id="PS50164"/>
    </source>
</evidence>
<dbReference type="Proteomes" id="UP000503447">
    <property type="component" value="Chromosome"/>
</dbReference>
<dbReference type="InterPro" id="IPR050066">
    <property type="entry name" value="UvrABC_protein_C"/>
</dbReference>
<dbReference type="Gene3D" id="4.10.860.10">
    <property type="entry name" value="UVR domain"/>
    <property type="match status" value="1"/>
</dbReference>
<dbReference type="CDD" id="cd10434">
    <property type="entry name" value="GIY-YIG_UvrC_Cho"/>
    <property type="match status" value="1"/>
</dbReference>